<organism evidence="1 2">
    <name type="scientific">Trichoglossum hirsutum</name>
    <dbReference type="NCBI Taxonomy" id="265104"/>
    <lineage>
        <taxon>Eukaryota</taxon>
        <taxon>Fungi</taxon>
        <taxon>Dikarya</taxon>
        <taxon>Ascomycota</taxon>
        <taxon>Pezizomycotina</taxon>
        <taxon>Geoglossomycetes</taxon>
        <taxon>Geoglossales</taxon>
        <taxon>Geoglossaceae</taxon>
        <taxon>Trichoglossum</taxon>
    </lineage>
</organism>
<accession>A0A9P8L8G9</accession>
<proteinExistence type="predicted"/>
<keyword evidence="2" id="KW-1185">Reference proteome</keyword>
<sequence length="438" mass="50540">MTMENAKVDRERSQYLEWFHAAGFRMEGEIYESINQGLQRYRSGHSKEEGRARARVMVPTIEVFTELNCMVERWPMIVMKELNKTGRQAQSEPFNTWARPRDFEKRKQAVAVWYNMISFIEYHWDYDSKRLAQMGLCLTEEMKQIVDNISLYARTTPKAKAMKEAVQDFCTIAVMDGNASVGENPLLWWIAVVMQSEVFDKQARLPIAGMEDELDFKGKLEALDHYARVLILDFAFTKWSRSASRADLAEVQGSLNSKSIKWVDEDGERPPEEELEGPEGALLSFAWLICIPDIRCMVDKWLVMDSLGPMDSIIRLMQGCWVGKKEKRKHYKYVAKMQIYEDFTYDPVTSGVYSCGTKNTVERANAEARISVEDELGSPEEAVKWDEVRQEDGRIKIRAVYIDAANNAKVEAWVEKIEVDDEDTGKEIASDDDEEMEM</sequence>
<protein>
    <submittedName>
        <fullName evidence="1">Uncharacterized protein</fullName>
    </submittedName>
</protein>
<comment type="caution">
    <text evidence="1">The sequence shown here is derived from an EMBL/GenBank/DDBJ whole genome shotgun (WGS) entry which is preliminary data.</text>
</comment>
<dbReference type="Proteomes" id="UP000750711">
    <property type="component" value="Unassembled WGS sequence"/>
</dbReference>
<evidence type="ECO:0000313" key="1">
    <source>
        <dbReference type="EMBL" id="KAH0556227.1"/>
    </source>
</evidence>
<name>A0A9P8L8G9_9PEZI</name>
<reference evidence="1" key="1">
    <citation type="submission" date="2021-03" db="EMBL/GenBank/DDBJ databases">
        <title>Comparative genomics and phylogenomic investigation of the class Geoglossomycetes provide insights into ecological specialization and systematics.</title>
        <authorList>
            <person name="Melie T."/>
            <person name="Pirro S."/>
            <person name="Miller A.N."/>
            <person name="Quandt A."/>
        </authorList>
    </citation>
    <scope>NUCLEOTIDE SEQUENCE</scope>
    <source>
        <strain evidence="1">CAQ_001_2017</strain>
    </source>
</reference>
<evidence type="ECO:0000313" key="2">
    <source>
        <dbReference type="Proteomes" id="UP000750711"/>
    </source>
</evidence>
<gene>
    <name evidence="1" type="ORF">GP486_005848</name>
</gene>
<dbReference type="EMBL" id="JAGHQM010001176">
    <property type="protein sequence ID" value="KAH0556227.1"/>
    <property type="molecule type" value="Genomic_DNA"/>
</dbReference>
<dbReference type="AlphaFoldDB" id="A0A9P8L8G9"/>